<evidence type="ECO:0000256" key="7">
    <source>
        <dbReference type="SAM" id="Phobius"/>
    </source>
</evidence>
<dbReference type="PANTHER" id="PTHR13683:SF817">
    <property type="entry name" value="OS07G0592200 PROTEIN"/>
    <property type="match status" value="1"/>
</dbReference>
<name>A0A835UJW2_VANPL</name>
<evidence type="ECO:0000256" key="6">
    <source>
        <dbReference type="SAM" id="MobiDB-lite"/>
    </source>
</evidence>
<dbReference type="EMBL" id="JADCNM010000010">
    <property type="protein sequence ID" value="KAG0465864.1"/>
    <property type="molecule type" value="Genomic_DNA"/>
</dbReference>
<dbReference type="InterPro" id="IPR021109">
    <property type="entry name" value="Peptidase_aspartic_dom_sf"/>
</dbReference>
<evidence type="ECO:0000256" key="2">
    <source>
        <dbReference type="ARBA" id="ARBA00022670"/>
    </source>
</evidence>
<evidence type="ECO:0000259" key="8">
    <source>
        <dbReference type="PROSITE" id="PS51767"/>
    </source>
</evidence>
<dbReference type="Pfam" id="PF14543">
    <property type="entry name" value="TAXi_N"/>
    <property type="match status" value="1"/>
</dbReference>
<dbReference type="InterPro" id="IPR001461">
    <property type="entry name" value="Aspartic_peptidase_A1"/>
</dbReference>
<keyword evidence="4" id="KW-0378">Hydrolase</keyword>
<keyword evidence="3" id="KW-0064">Aspartyl protease</keyword>
<reference evidence="9 10" key="1">
    <citation type="journal article" date="2020" name="Nat. Food">
        <title>A phased Vanilla planifolia genome enables genetic improvement of flavour and production.</title>
        <authorList>
            <person name="Hasing T."/>
            <person name="Tang H."/>
            <person name="Brym M."/>
            <person name="Khazi F."/>
            <person name="Huang T."/>
            <person name="Chambers A.H."/>
        </authorList>
    </citation>
    <scope>NUCLEOTIDE SEQUENCE [LARGE SCALE GENOMIC DNA]</scope>
    <source>
        <tissue evidence="9">Leaf</tissue>
    </source>
</reference>
<evidence type="ECO:0000256" key="3">
    <source>
        <dbReference type="ARBA" id="ARBA00022750"/>
    </source>
</evidence>
<dbReference type="GO" id="GO:0006508">
    <property type="term" value="P:proteolysis"/>
    <property type="evidence" value="ECO:0007669"/>
    <property type="project" value="UniProtKB-KW"/>
</dbReference>
<dbReference type="Pfam" id="PF14541">
    <property type="entry name" value="TAXi_C"/>
    <property type="match status" value="1"/>
</dbReference>
<dbReference type="PANTHER" id="PTHR13683">
    <property type="entry name" value="ASPARTYL PROTEASES"/>
    <property type="match status" value="1"/>
</dbReference>
<evidence type="ECO:0000256" key="1">
    <source>
        <dbReference type="ARBA" id="ARBA00007447"/>
    </source>
</evidence>
<dbReference type="AlphaFoldDB" id="A0A835UJW2"/>
<feature type="domain" description="Peptidase A1" evidence="8">
    <location>
        <begin position="1"/>
        <end position="320"/>
    </location>
</feature>
<keyword evidence="7" id="KW-1133">Transmembrane helix</keyword>
<sequence length="551" mass="60729">MSRAQPASSVGITRQGDVLWILMDPRFRPELSSTYEPVKCSKECTCDKKNMQCIYERHYAELSSSSGVLAQEVISFGKKSELGPQQVIFGCENAESGDLFNQHADGIIGLGHGQLSIMDQLVGKGAISDSFSLCYGGMDIGGGAMVLGGISTPPGMVFSRSDPSRSPYYNIELKEILVGGKPLQLDPRIFDRKHGTILDSGTTFAYLPKEAFRAFKDALFDNLGSLKQVDGPDPNYKDVCFGGAGRDPSKSFPEVDMVFSGGKKLKLTPENYLFRHSKLHGAYCLGVFQNGKDSTTLIGGIIVRNTLVTYDRQNHRIGFWKTNCSELWNKLHVDEDNLEPPVKKNNTETSPAKLDNTEKPAAASTSSTIELAPAFSPIASKAGILLGQFQVGIITFDMFLNVTYLAIVTHLQELEELIARDLYISSDQVHLAKLMSKGNGSLLKWNIFPAGNSDFIANGAAIVIIARLTEHQFQLPNTFGSYEVVRWNVEPPSRRPWWQKHLWAVGLGCSVVLILSFTTLLVWYLRRNASSLSAAYRPVDATIPEQEMQPL</sequence>
<feature type="region of interest" description="Disordered" evidence="6">
    <location>
        <begin position="338"/>
        <end position="359"/>
    </location>
</feature>
<dbReference type="InterPro" id="IPR032799">
    <property type="entry name" value="TAXi_C"/>
</dbReference>
<dbReference type="InterPro" id="IPR033121">
    <property type="entry name" value="PEPTIDASE_A1"/>
</dbReference>
<dbReference type="CDD" id="cd05476">
    <property type="entry name" value="pepsin_A_like_plant"/>
    <property type="match status" value="1"/>
</dbReference>
<keyword evidence="7" id="KW-0812">Transmembrane</keyword>
<evidence type="ECO:0000313" key="9">
    <source>
        <dbReference type="EMBL" id="KAG0465864.1"/>
    </source>
</evidence>
<keyword evidence="5" id="KW-0325">Glycoprotein</keyword>
<dbReference type="Gene3D" id="2.40.70.10">
    <property type="entry name" value="Acid Proteases"/>
    <property type="match status" value="2"/>
</dbReference>
<keyword evidence="2" id="KW-0645">Protease</keyword>
<proteinExistence type="inferred from homology"/>
<dbReference type="GO" id="GO:0004190">
    <property type="term" value="F:aspartic-type endopeptidase activity"/>
    <property type="evidence" value="ECO:0007669"/>
    <property type="project" value="UniProtKB-KW"/>
</dbReference>
<comment type="caution">
    <text evidence="9">The sequence shown here is derived from an EMBL/GenBank/DDBJ whole genome shotgun (WGS) entry which is preliminary data.</text>
</comment>
<dbReference type="InterPro" id="IPR032861">
    <property type="entry name" value="TAXi_N"/>
</dbReference>
<dbReference type="FunFam" id="2.40.70.10:FF:000030">
    <property type="entry name" value="Eukaryotic aspartyl protease family protein"/>
    <property type="match status" value="1"/>
</dbReference>
<dbReference type="PROSITE" id="PS51767">
    <property type="entry name" value="PEPTIDASE_A1"/>
    <property type="match status" value="1"/>
</dbReference>
<comment type="similarity">
    <text evidence="1">Belongs to the peptidase A1 family.</text>
</comment>
<evidence type="ECO:0000313" key="10">
    <source>
        <dbReference type="Proteomes" id="UP000639772"/>
    </source>
</evidence>
<feature type="transmembrane region" description="Helical" evidence="7">
    <location>
        <begin position="502"/>
        <end position="525"/>
    </location>
</feature>
<dbReference type="SUPFAM" id="SSF50630">
    <property type="entry name" value="Acid proteases"/>
    <property type="match status" value="1"/>
</dbReference>
<gene>
    <name evidence="9" type="ORF">HPP92_020028</name>
</gene>
<dbReference type="InterPro" id="IPR034161">
    <property type="entry name" value="Pepsin-like_plant"/>
</dbReference>
<evidence type="ECO:0000256" key="4">
    <source>
        <dbReference type="ARBA" id="ARBA00022801"/>
    </source>
</evidence>
<accession>A0A835UJW2</accession>
<evidence type="ECO:0000256" key="5">
    <source>
        <dbReference type="ARBA" id="ARBA00023180"/>
    </source>
</evidence>
<dbReference type="OrthoDB" id="2747330at2759"/>
<protein>
    <recommendedName>
        <fullName evidence="8">Peptidase A1 domain-containing protein</fullName>
    </recommendedName>
</protein>
<keyword evidence="7" id="KW-0472">Membrane</keyword>
<organism evidence="9 10">
    <name type="scientific">Vanilla planifolia</name>
    <name type="common">Vanilla</name>
    <dbReference type="NCBI Taxonomy" id="51239"/>
    <lineage>
        <taxon>Eukaryota</taxon>
        <taxon>Viridiplantae</taxon>
        <taxon>Streptophyta</taxon>
        <taxon>Embryophyta</taxon>
        <taxon>Tracheophyta</taxon>
        <taxon>Spermatophyta</taxon>
        <taxon>Magnoliopsida</taxon>
        <taxon>Liliopsida</taxon>
        <taxon>Asparagales</taxon>
        <taxon>Orchidaceae</taxon>
        <taxon>Vanilloideae</taxon>
        <taxon>Vanilleae</taxon>
        <taxon>Vanilla</taxon>
    </lineage>
</organism>
<dbReference type="Proteomes" id="UP000639772">
    <property type="component" value="Chromosome 10"/>
</dbReference>